<dbReference type="OrthoDB" id="421393at2759"/>
<keyword evidence="8" id="KW-0411">Iron-sulfur</keyword>
<evidence type="ECO:0000313" key="13">
    <source>
        <dbReference type="Proteomes" id="UP000243876"/>
    </source>
</evidence>
<keyword evidence="3" id="KW-0004">4Fe-4S</keyword>
<dbReference type="GO" id="GO:0006269">
    <property type="term" value="P:DNA replication, synthesis of primer"/>
    <property type="evidence" value="ECO:0007669"/>
    <property type="project" value="UniProtKB-KW"/>
</dbReference>
<feature type="region of interest" description="Disordered" evidence="10">
    <location>
        <begin position="462"/>
        <end position="493"/>
    </location>
</feature>
<dbReference type="Pfam" id="PF26466">
    <property type="entry name" value="DNA_primase_lrg_N"/>
    <property type="match status" value="2"/>
</dbReference>
<dbReference type="InterPro" id="IPR058560">
    <property type="entry name" value="DNA_primase_C"/>
</dbReference>
<keyword evidence="9" id="KW-0238">DNA-binding</keyword>
<dbReference type="AlphaFoldDB" id="A0A0D6ESB4"/>
<feature type="domain" description="DNA primase large subunit C-terminal" evidence="11">
    <location>
        <begin position="286"/>
        <end position="337"/>
    </location>
</feature>
<dbReference type="CDD" id="cd07322">
    <property type="entry name" value="PriL_PriS_Eukaryotic"/>
    <property type="match status" value="1"/>
</dbReference>
<protein>
    <submittedName>
        <fullName evidence="12">SPOSA6832_04716-mRNA-1:cds</fullName>
    </submittedName>
</protein>
<feature type="domain" description="DNA primase large subunit C-terminal" evidence="11">
    <location>
        <begin position="356"/>
        <end position="450"/>
    </location>
</feature>
<keyword evidence="6" id="KW-0479">Metal-binding</keyword>
<keyword evidence="7" id="KW-0408">Iron</keyword>
<feature type="compositionally biased region" description="Polar residues" evidence="10">
    <location>
        <begin position="7"/>
        <end position="21"/>
    </location>
</feature>
<feature type="compositionally biased region" description="Basic and acidic residues" evidence="10">
    <location>
        <begin position="483"/>
        <end position="493"/>
    </location>
</feature>
<dbReference type="PANTHER" id="PTHR10537:SF3">
    <property type="entry name" value="DNA PRIMASE LARGE SUBUNIT"/>
    <property type="match status" value="1"/>
</dbReference>
<evidence type="ECO:0000256" key="5">
    <source>
        <dbReference type="ARBA" id="ARBA00022705"/>
    </source>
</evidence>
<dbReference type="GO" id="GO:0051539">
    <property type="term" value="F:4 iron, 4 sulfur cluster binding"/>
    <property type="evidence" value="ECO:0007669"/>
    <property type="project" value="UniProtKB-KW"/>
</dbReference>
<dbReference type="Proteomes" id="UP000243876">
    <property type="component" value="Unassembled WGS sequence"/>
</dbReference>
<dbReference type="Pfam" id="PF04104">
    <property type="entry name" value="DNA_primase_lrg"/>
    <property type="match status" value="2"/>
</dbReference>
<evidence type="ECO:0000259" key="11">
    <source>
        <dbReference type="Pfam" id="PF04104"/>
    </source>
</evidence>
<dbReference type="GO" id="GO:0005658">
    <property type="term" value="C:alpha DNA polymerase:primase complex"/>
    <property type="evidence" value="ECO:0007669"/>
    <property type="project" value="UniProtKB-ARBA"/>
</dbReference>
<dbReference type="SUPFAM" id="SSF140914">
    <property type="entry name" value="PriB N-terminal domain-like"/>
    <property type="match status" value="1"/>
</dbReference>
<evidence type="ECO:0000256" key="8">
    <source>
        <dbReference type="ARBA" id="ARBA00023014"/>
    </source>
</evidence>
<dbReference type="InterPro" id="IPR007238">
    <property type="entry name" value="DNA_primase_lsu_euk/arc"/>
</dbReference>
<evidence type="ECO:0000256" key="7">
    <source>
        <dbReference type="ARBA" id="ARBA00023004"/>
    </source>
</evidence>
<dbReference type="GO" id="GO:0046872">
    <property type="term" value="F:metal ion binding"/>
    <property type="evidence" value="ECO:0007669"/>
    <property type="project" value="UniProtKB-KW"/>
</dbReference>
<evidence type="ECO:0000313" key="12">
    <source>
        <dbReference type="EMBL" id="CEQ42849.1"/>
    </source>
</evidence>
<dbReference type="Gene3D" id="1.20.930.80">
    <property type="match status" value="2"/>
</dbReference>
<evidence type="ECO:0000256" key="2">
    <source>
        <dbReference type="ARBA" id="ARBA00010564"/>
    </source>
</evidence>
<reference evidence="13" key="1">
    <citation type="submission" date="2015-02" db="EMBL/GenBank/DDBJ databases">
        <authorList>
            <person name="Gon?alves P."/>
        </authorList>
    </citation>
    <scope>NUCLEOTIDE SEQUENCE [LARGE SCALE GENOMIC DNA]</scope>
</reference>
<organism evidence="12 13">
    <name type="scientific">Sporidiobolus salmonicolor</name>
    <name type="common">Yeast-like fungus</name>
    <name type="synonym">Sporobolomyces salmonicolor</name>
    <dbReference type="NCBI Taxonomy" id="5005"/>
    <lineage>
        <taxon>Eukaryota</taxon>
        <taxon>Fungi</taxon>
        <taxon>Dikarya</taxon>
        <taxon>Basidiomycota</taxon>
        <taxon>Pucciniomycotina</taxon>
        <taxon>Microbotryomycetes</taxon>
        <taxon>Sporidiobolales</taxon>
        <taxon>Sporidiobolaceae</taxon>
        <taxon>Sporobolomyces</taxon>
    </lineage>
</organism>
<dbReference type="InterPro" id="IPR016558">
    <property type="entry name" value="DNA_primase_lsu_euk"/>
</dbReference>
<dbReference type="GO" id="GO:0003677">
    <property type="term" value="F:DNA binding"/>
    <property type="evidence" value="ECO:0007669"/>
    <property type="project" value="UniProtKB-KW"/>
</dbReference>
<evidence type="ECO:0000256" key="9">
    <source>
        <dbReference type="ARBA" id="ARBA00023125"/>
    </source>
</evidence>
<evidence type="ECO:0000256" key="6">
    <source>
        <dbReference type="ARBA" id="ARBA00022723"/>
    </source>
</evidence>
<feature type="compositionally biased region" description="Basic and acidic residues" evidence="10">
    <location>
        <begin position="462"/>
        <end position="474"/>
    </location>
</feature>
<comment type="cofactor">
    <cofactor evidence="1">
        <name>[4Fe-4S] cluster</name>
        <dbReference type="ChEBI" id="CHEBI:49883"/>
    </cofactor>
</comment>
<proteinExistence type="inferred from homology"/>
<sequence length="493" mass="55419">MFAASGPSRSHSSLAGPSTAHSAPEVALNPRSTKYPHRLNFYERPPVDEITLEEFEIWAIDRLRLLADIEAAQARNRPFAEIKAIVENRQKEFMPLHSNKPKGAQVDLERKKDHYSHFVLRLAFCRSEELRQRFLKAEKELFRIRFESDEPDERRRFIDSLNFGWEVVDWTKVTDLVGQRKVFLHRGKAYVPSSQEYSLVAAEFASRLARGLEHTAKALPRLDEDTRLVPVLSHLSMGFMAGITSDYSFTATGDGEAITAEMVPELARQSFPLCMRNMQETLKTSKGIGLSVEEALVFWRKSFSTITDDKFNKEYRYNIRHGYGLEGSRKNYTPKSCVSPFPSAIFLPLTMTYSHVNSCTAIITGPVPGPNQSHGCPFRHHSEAGLTSLLHMSIPSLASADLKEILAATKNGHYHVACTRVFELQHAKVGVAKGDGLGGGDSVDHPNRYFDRSREVIKEARAKEVKAEEGDETKPGVGRTRPVKKEEAMDVDG</sequence>
<evidence type="ECO:0000256" key="4">
    <source>
        <dbReference type="ARBA" id="ARBA00022515"/>
    </source>
</evidence>
<gene>
    <name evidence="12" type="primary">SPOSA6832_04716</name>
</gene>
<name>A0A0D6ESB4_SPOSA</name>
<keyword evidence="5" id="KW-0235">DNA replication</keyword>
<feature type="region of interest" description="Disordered" evidence="10">
    <location>
        <begin position="1"/>
        <end position="29"/>
    </location>
</feature>
<dbReference type="GO" id="GO:0006270">
    <property type="term" value="P:DNA replication initiation"/>
    <property type="evidence" value="ECO:0007669"/>
    <property type="project" value="TreeGrafter"/>
</dbReference>
<comment type="similarity">
    <text evidence="2">Belongs to the eukaryotic-type primase large subunit family.</text>
</comment>
<keyword evidence="4" id="KW-0639">Primosome</keyword>
<evidence type="ECO:0000256" key="10">
    <source>
        <dbReference type="SAM" id="MobiDB-lite"/>
    </source>
</evidence>
<keyword evidence="13" id="KW-1185">Reference proteome</keyword>
<dbReference type="PANTHER" id="PTHR10537">
    <property type="entry name" value="DNA PRIMASE LARGE SUBUNIT"/>
    <property type="match status" value="1"/>
</dbReference>
<accession>A0A0D6ESB4</accession>
<evidence type="ECO:0000256" key="1">
    <source>
        <dbReference type="ARBA" id="ARBA00001966"/>
    </source>
</evidence>
<dbReference type="EMBL" id="CENE01000038">
    <property type="protein sequence ID" value="CEQ42849.1"/>
    <property type="molecule type" value="Genomic_DNA"/>
</dbReference>
<evidence type="ECO:0000256" key="3">
    <source>
        <dbReference type="ARBA" id="ARBA00022485"/>
    </source>
</evidence>